<evidence type="ECO:0000256" key="1">
    <source>
        <dbReference type="SAM" id="MobiDB-lite"/>
    </source>
</evidence>
<dbReference type="AlphaFoldDB" id="A0A426XMJ1"/>
<feature type="compositionally biased region" description="Basic and acidic residues" evidence="1">
    <location>
        <begin position="54"/>
        <end position="63"/>
    </location>
</feature>
<comment type="caution">
    <text evidence="2">The sequence shown here is derived from an EMBL/GenBank/DDBJ whole genome shotgun (WGS) entry which is preliminary data.</text>
</comment>
<name>A0A426XMJ1_ENSVE</name>
<dbReference type="Proteomes" id="UP000287651">
    <property type="component" value="Unassembled WGS sequence"/>
</dbReference>
<dbReference type="EMBL" id="AMZH03019208">
    <property type="protein sequence ID" value="RRT40661.1"/>
    <property type="molecule type" value="Genomic_DNA"/>
</dbReference>
<feature type="compositionally biased region" description="Polar residues" evidence="1">
    <location>
        <begin position="64"/>
        <end position="79"/>
    </location>
</feature>
<organism evidence="2 3">
    <name type="scientific">Ensete ventricosum</name>
    <name type="common">Abyssinian banana</name>
    <name type="synonym">Musa ensete</name>
    <dbReference type="NCBI Taxonomy" id="4639"/>
    <lineage>
        <taxon>Eukaryota</taxon>
        <taxon>Viridiplantae</taxon>
        <taxon>Streptophyta</taxon>
        <taxon>Embryophyta</taxon>
        <taxon>Tracheophyta</taxon>
        <taxon>Spermatophyta</taxon>
        <taxon>Magnoliopsida</taxon>
        <taxon>Liliopsida</taxon>
        <taxon>Zingiberales</taxon>
        <taxon>Musaceae</taxon>
        <taxon>Ensete</taxon>
    </lineage>
</organism>
<protein>
    <submittedName>
        <fullName evidence="2">Uncharacterized protein</fullName>
    </submittedName>
</protein>
<evidence type="ECO:0000313" key="2">
    <source>
        <dbReference type="EMBL" id="RRT40661.1"/>
    </source>
</evidence>
<evidence type="ECO:0000313" key="3">
    <source>
        <dbReference type="Proteomes" id="UP000287651"/>
    </source>
</evidence>
<gene>
    <name evidence="2" type="ORF">B296_00056011</name>
</gene>
<feature type="region of interest" description="Disordered" evidence="1">
    <location>
        <begin position="51"/>
        <end position="79"/>
    </location>
</feature>
<sequence>MAEGDKAITNYKKSQDFESELEKMGQVTYEFGYWIALERFRAKCPDLSIEEDPFAERPEDTNVRMETSQPFDDSTPPKN</sequence>
<reference evidence="2 3" key="1">
    <citation type="journal article" date="2014" name="Agronomy (Basel)">
        <title>A Draft Genome Sequence for Ensete ventricosum, the Drought-Tolerant Tree Against Hunger.</title>
        <authorList>
            <person name="Harrison J."/>
            <person name="Moore K.A."/>
            <person name="Paszkiewicz K."/>
            <person name="Jones T."/>
            <person name="Grant M."/>
            <person name="Ambacheew D."/>
            <person name="Muzemil S."/>
            <person name="Studholme D.J."/>
        </authorList>
    </citation>
    <scope>NUCLEOTIDE SEQUENCE [LARGE SCALE GENOMIC DNA]</scope>
</reference>
<accession>A0A426XMJ1</accession>
<proteinExistence type="predicted"/>